<dbReference type="GO" id="GO:0004222">
    <property type="term" value="F:metalloendopeptidase activity"/>
    <property type="evidence" value="ECO:0007669"/>
    <property type="project" value="TreeGrafter"/>
</dbReference>
<sequence length="445" mass="47806">MIRGTTVRSAAKLAAPRRMLSTATGVTKFTTLSNGVTVATETNPHATAASVGLYYGAGSRSEHTFSNGISALTNNILASKATPGVSLAALNAREYNGVIAQVTNDNVALAAETLSEIINHAPEVVAQANFGAEKAKLTAEAAAVENDPNAKVASHLVATAYQGYSLGLPIHGTPESIPGLQVEDAQRVLDKQLVSANTVVAAAGNINHDQLVESLERNLKISQGLKPATQPATFLGSEVRMRDDTMPKAYISIGVNGEALNSPEYYVAKVAANVFNSFNQDSTVAHYTSPKLASIVQEYHIVDKYTHFSHSFADAGLWGFQAEISNVGSIDDFVHFTLKQWNRLSTTIGDAEIARAKNQTKVEILAALNTPNAVANDIASKILLAGYRNSVHEALEQIDAINTEKVKQWGRKKLWDKDIVISGTGQIEDLFDYNRNRNEMAALRF</sequence>
<name>A0A642UX89_DIURU</name>
<dbReference type="GeneID" id="54779466"/>
<evidence type="ECO:0000259" key="1">
    <source>
        <dbReference type="Pfam" id="PF00675"/>
    </source>
</evidence>
<dbReference type="GO" id="GO:0005739">
    <property type="term" value="C:mitochondrion"/>
    <property type="evidence" value="ECO:0007669"/>
    <property type="project" value="TreeGrafter"/>
</dbReference>
<dbReference type="Proteomes" id="UP000449547">
    <property type="component" value="Unassembled WGS sequence"/>
</dbReference>
<accession>A0A642UX89</accession>
<evidence type="ECO:0000313" key="4">
    <source>
        <dbReference type="Proteomes" id="UP000449547"/>
    </source>
</evidence>
<dbReference type="OMA" id="DSGLWGF"/>
<protein>
    <recommendedName>
        <fullName evidence="5">Peptidase M16 N-terminal domain-containing protein</fullName>
    </recommendedName>
</protein>
<dbReference type="SUPFAM" id="SSF63411">
    <property type="entry name" value="LuxS/MPP-like metallohydrolase"/>
    <property type="match status" value="2"/>
</dbReference>
<dbReference type="InterPro" id="IPR011765">
    <property type="entry name" value="Pept_M16_N"/>
</dbReference>
<dbReference type="InterPro" id="IPR050361">
    <property type="entry name" value="MPP/UQCRC_Complex"/>
</dbReference>
<dbReference type="Pfam" id="PF00675">
    <property type="entry name" value="Peptidase_M16"/>
    <property type="match status" value="1"/>
</dbReference>
<dbReference type="Gene3D" id="3.30.830.10">
    <property type="entry name" value="Metalloenzyme, LuxS/M16 peptidase-like"/>
    <property type="match status" value="2"/>
</dbReference>
<dbReference type="PANTHER" id="PTHR11851">
    <property type="entry name" value="METALLOPROTEASE"/>
    <property type="match status" value="1"/>
</dbReference>
<organism evidence="3 4">
    <name type="scientific">Diutina rugosa</name>
    <name type="common">Yeast</name>
    <name type="synonym">Candida rugosa</name>
    <dbReference type="NCBI Taxonomy" id="5481"/>
    <lineage>
        <taxon>Eukaryota</taxon>
        <taxon>Fungi</taxon>
        <taxon>Dikarya</taxon>
        <taxon>Ascomycota</taxon>
        <taxon>Saccharomycotina</taxon>
        <taxon>Pichiomycetes</taxon>
        <taxon>Debaryomycetaceae</taxon>
        <taxon>Diutina</taxon>
    </lineage>
</organism>
<reference evidence="3 4" key="1">
    <citation type="submission" date="2019-07" db="EMBL/GenBank/DDBJ databases">
        <title>Genome assembly of two rare yeast pathogens: Diutina rugosa and Trichomonascus ciferrii.</title>
        <authorList>
            <person name="Mixao V."/>
            <person name="Saus E."/>
            <person name="Hansen A."/>
            <person name="Lass-Flor C."/>
            <person name="Gabaldon T."/>
        </authorList>
    </citation>
    <scope>NUCLEOTIDE SEQUENCE [LARGE SCALE GENOMIC DNA]</scope>
    <source>
        <strain evidence="3 4">CBS 613</strain>
    </source>
</reference>
<keyword evidence="4" id="KW-1185">Reference proteome</keyword>
<dbReference type="InterPro" id="IPR011249">
    <property type="entry name" value="Metalloenz_LuxS/M16"/>
</dbReference>
<dbReference type="OrthoDB" id="10251424at2759"/>
<feature type="domain" description="Peptidase M16 C-terminal" evidence="2">
    <location>
        <begin position="181"/>
        <end position="359"/>
    </location>
</feature>
<dbReference type="GO" id="GO:0006627">
    <property type="term" value="P:protein processing involved in protein targeting to mitochondrion"/>
    <property type="evidence" value="ECO:0007669"/>
    <property type="project" value="TreeGrafter"/>
</dbReference>
<dbReference type="PANTHER" id="PTHR11851:SF126">
    <property type="entry name" value="CYTOCHROME B-C1 COMPLEX SUBUNIT 1, MITOCHONDRIAL"/>
    <property type="match status" value="1"/>
</dbReference>
<evidence type="ECO:0008006" key="5">
    <source>
        <dbReference type="Google" id="ProtNLM"/>
    </source>
</evidence>
<evidence type="ECO:0000259" key="2">
    <source>
        <dbReference type="Pfam" id="PF05193"/>
    </source>
</evidence>
<dbReference type="GO" id="GO:0046872">
    <property type="term" value="F:metal ion binding"/>
    <property type="evidence" value="ECO:0007669"/>
    <property type="project" value="InterPro"/>
</dbReference>
<gene>
    <name evidence="3" type="ORF">DIURU_000813</name>
</gene>
<dbReference type="VEuPathDB" id="FungiDB:DIURU_000813"/>
<proteinExistence type="predicted"/>
<dbReference type="EMBL" id="SWFT01000027">
    <property type="protein sequence ID" value="KAA8907129.1"/>
    <property type="molecule type" value="Genomic_DNA"/>
</dbReference>
<feature type="domain" description="Peptidase M16 N-terminal" evidence="1">
    <location>
        <begin position="38"/>
        <end position="173"/>
    </location>
</feature>
<dbReference type="AlphaFoldDB" id="A0A642UX89"/>
<dbReference type="Pfam" id="PF05193">
    <property type="entry name" value="Peptidase_M16_C"/>
    <property type="match status" value="1"/>
</dbReference>
<dbReference type="RefSeq" id="XP_034014480.1">
    <property type="nucleotide sequence ID" value="XM_034159103.1"/>
</dbReference>
<comment type="caution">
    <text evidence="3">The sequence shown here is derived from an EMBL/GenBank/DDBJ whole genome shotgun (WGS) entry which is preliminary data.</text>
</comment>
<dbReference type="InterPro" id="IPR007863">
    <property type="entry name" value="Peptidase_M16_C"/>
</dbReference>
<evidence type="ECO:0000313" key="3">
    <source>
        <dbReference type="EMBL" id="KAA8907129.1"/>
    </source>
</evidence>
<dbReference type="GO" id="GO:0009060">
    <property type="term" value="P:aerobic respiration"/>
    <property type="evidence" value="ECO:0007669"/>
    <property type="project" value="TreeGrafter"/>
</dbReference>